<evidence type="ECO:0008006" key="9">
    <source>
        <dbReference type="Google" id="ProtNLM"/>
    </source>
</evidence>
<protein>
    <recommendedName>
        <fullName evidence="9">Zn(II)2Cys6 transcription factor</fullName>
    </recommendedName>
</protein>
<dbReference type="RefSeq" id="XP_031932004.1">
    <property type="nucleotide sequence ID" value="XM_032074298.1"/>
</dbReference>
<dbReference type="GO" id="GO:0046872">
    <property type="term" value="F:metal ion binding"/>
    <property type="evidence" value="ECO:0007669"/>
    <property type="project" value="UniProtKB-KW"/>
</dbReference>
<accession>A0A5N7AGY9</accession>
<evidence type="ECO:0000313" key="7">
    <source>
        <dbReference type="EMBL" id="KAE8368923.1"/>
    </source>
</evidence>
<dbReference type="EMBL" id="ML737579">
    <property type="protein sequence ID" value="KAE8368923.1"/>
    <property type="molecule type" value="Genomic_DNA"/>
</dbReference>
<keyword evidence="3" id="KW-0805">Transcription regulation</keyword>
<reference evidence="7 8" key="1">
    <citation type="submission" date="2019-04" db="EMBL/GenBank/DDBJ databases">
        <title>Friends and foes A comparative genomics studyof 23 Aspergillus species from section Flavi.</title>
        <authorList>
            <consortium name="DOE Joint Genome Institute"/>
            <person name="Kjaerbolling I."/>
            <person name="Vesth T."/>
            <person name="Frisvad J.C."/>
            <person name="Nybo J.L."/>
            <person name="Theobald S."/>
            <person name="Kildgaard S."/>
            <person name="Isbrandt T."/>
            <person name="Kuo A."/>
            <person name="Sato A."/>
            <person name="Lyhne E.K."/>
            <person name="Kogle M.E."/>
            <person name="Wiebenga A."/>
            <person name="Kun R.S."/>
            <person name="Lubbers R.J."/>
            <person name="Makela M.R."/>
            <person name="Barry K."/>
            <person name="Chovatia M."/>
            <person name="Clum A."/>
            <person name="Daum C."/>
            <person name="Haridas S."/>
            <person name="He G."/>
            <person name="LaButti K."/>
            <person name="Lipzen A."/>
            <person name="Mondo S."/>
            <person name="Riley R."/>
            <person name="Salamov A."/>
            <person name="Simmons B.A."/>
            <person name="Magnuson J.K."/>
            <person name="Henrissat B."/>
            <person name="Mortensen U.H."/>
            <person name="Larsen T.O."/>
            <person name="Devries R.P."/>
            <person name="Grigoriev I.V."/>
            <person name="Machida M."/>
            <person name="Baker S.E."/>
            <person name="Andersen M.R."/>
        </authorList>
    </citation>
    <scope>NUCLEOTIDE SEQUENCE [LARGE SCALE GENOMIC DNA]</scope>
    <source>
        <strain evidence="7 8">CBS 763.97</strain>
    </source>
</reference>
<evidence type="ECO:0000256" key="4">
    <source>
        <dbReference type="ARBA" id="ARBA00023125"/>
    </source>
</evidence>
<dbReference type="Proteomes" id="UP000326268">
    <property type="component" value="Unassembled WGS sequence"/>
</dbReference>
<name>A0A5N7AGY9_9EURO</name>
<dbReference type="InterPro" id="IPR052360">
    <property type="entry name" value="Transcr_Regulatory_Proteins"/>
</dbReference>
<keyword evidence="4" id="KW-0238">DNA-binding</keyword>
<keyword evidence="1" id="KW-0479">Metal-binding</keyword>
<keyword evidence="5" id="KW-0804">Transcription</keyword>
<evidence type="ECO:0000256" key="2">
    <source>
        <dbReference type="ARBA" id="ARBA00022833"/>
    </source>
</evidence>
<dbReference type="OrthoDB" id="2593732at2759"/>
<dbReference type="AlphaFoldDB" id="A0A5N7AGY9"/>
<evidence type="ECO:0000256" key="6">
    <source>
        <dbReference type="ARBA" id="ARBA00023242"/>
    </source>
</evidence>
<gene>
    <name evidence="7" type="ORF">BDV27DRAFT_166847</name>
</gene>
<evidence type="ECO:0000256" key="3">
    <source>
        <dbReference type="ARBA" id="ARBA00023015"/>
    </source>
</evidence>
<evidence type="ECO:0000256" key="1">
    <source>
        <dbReference type="ARBA" id="ARBA00022723"/>
    </source>
</evidence>
<evidence type="ECO:0000256" key="5">
    <source>
        <dbReference type="ARBA" id="ARBA00023163"/>
    </source>
</evidence>
<keyword evidence="6" id="KW-0539">Nucleus</keyword>
<keyword evidence="2" id="KW-0862">Zinc</keyword>
<evidence type="ECO:0000313" key="8">
    <source>
        <dbReference type="Proteomes" id="UP000326268"/>
    </source>
</evidence>
<keyword evidence="8" id="KW-1185">Reference proteome</keyword>
<dbReference type="GO" id="GO:0003677">
    <property type="term" value="F:DNA binding"/>
    <property type="evidence" value="ECO:0007669"/>
    <property type="project" value="UniProtKB-KW"/>
</dbReference>
<dbReference type="GeneID" id="43658744"/>
<dbReference type="PANTHER" id="PTHR36206">
    <property type="entry name" value="ASPERCRYPTIN BIOSYNTHESIS CLUSTER-SPECIFIC TRANSCRIPTION REGULATOR ATNN-RELATED"/>
    <property type="match status" value="1"/>
</dbReference>
<dbReference type="PANTHER" id="PTHR36206:SF12">
    <property type="entry name" value="ASPERCRYPTIN BIOSYNTHESIS CLUSTER-SPECIFIC TRANSCRIPTION REGULATOR ATNN-RELATED"/>
    <property type="match status" value="1"/>
</dbReference>
<organism evidence="7 8">
    <name type="scientific">Aspergillus caelatus</name>
    <dbReference type="NCBI Taxonomy" id="61420"/>
    <lineage>
        <taxon>Eukaryota</taxon>
        <taxon>Fungi</taxon>
        <taxon>Dikarya</taxon>
        <taxon>Ascomycota</taxon>
        <taxon>Pezizomycotina</taxon>
        <taxon>Eurotiomycetes</taxon>
        <taxon>Eurotiomycetidae</taxon>
        <taxon>Eurotiales</taxon>
        <taxon>Aspergillaceae</taxon>
        <taxon>Aspergillus</taxon>
        <taxon>Aspergillus subgen. Circumdati</taxon>
    </lineage>
</organism>
<sequence>MVVYRAPEPRLSFLTSNEERQSFDFFLHQTRYRFPADFSDPVLRSAHSYEALARTVVACGALQQIYEYGDDPLLSSPLGQFAMREYGRALRNVGIRLASDGRDLSLVCCLLFACFECMRGCPRAAVVHIKSGLNILLRCGEELMWNVVSRETMVYLFMRLDSQLVGLLGTSLSRTLRGDGERSSSILERFVLGYNRDDLQHCLEGVLNSIFHDRLDMALTMENRPLSTLPLDQGRALRYLKEWHCKPYIYGQDPDLIRIWYIIAKMYVAVPPDVPEVVWDQFQAEFETVVSLAENYLLRTRQFSQKRTFSFNNGIVSPLYIVGVRCRDVTIRRRAICLLESCERREILWDSTLTAITARRVMEIEESPKIGPEPLGRRVRSVTAVLDDDNGVSVEFD</sequence>
<proteinExistence type="predicted"/>